<feature type="transmembrane region" description="Helical" evidence="1">
    <location>
        <begin position="29"/>
        <end position="53"/>
    </location>
</feature>
<name>A0A7R9DBE7_TIMPO</name>
<keyword evidence="1" id="KW-0472">Membrane</keyword>
<dbReference type="EMBL" id="OD005471">
    <property type="protein sequence ID" value="CAD7411648.1"/>
    <property type="molecule type" value="Genomic_DNA"/>
</dbReference>
<dbReference type="AlphaFoldDB" id="A0A7R9DBE7"/>
<protein>
    <submittedName>
        <fullName evidence="2">Uncharacterized protein</fullName>
    </submittedName>
</protein>
<sequence>MTSSHCRNPDGPYLPPVWRLDKTSKRQEYITTLNDVATLPLAIGFPGIIIAMLQPLPHSSM</sequence>
<keyword evidence="1" id="KW-0812">Transmembrane</keyword>
<proteinExistence type="predicted"/>
<organism evidence="2">
    <name type="scientific">Timema poppense</name>
    <name type="common">Walking stick</name>
    <dbReference type="NCBI Taxonomy" id="170557"/>
    <lineage>
        <taxon>Eukaryota</taxon>
        <taxon>Metazoa</taxon>
        <taxon>Ecdysozoa</taxon>
        <taxon>Arthropoda</taxon>
        <taxon>Hexapoda</taxon>
        <taxon>Insecta</taxon>
        <taxon>Pterygota</taxon>
        <taxon>Neoptera</taxon>
        <taxon>Polyneoptera</taxon>
        <taxon>Phasmatodea</taxon>
        <taxon>Timematodea</taxon>
        <taxon>Timematoidea</taxon>
        <taxon>Timematidae</taxon>
        <taxon>Timema</taxon>
    </lineage>
</organism>
<accession>A0A7R9DBE7</accession>
<keyword evidence="1" id="KW-1133">Transmembrane helix</keyword>
<evidence type="ECO:0000256" key="1">
    <source>
        <dbReference type="SAM" id="Phobius"/>
    </source>
</evidence>
<reference evidence="2" key="1">
    <citation type="submission" date="2020-11" db="EMBL/GenBank/DDBJ databases">
        <authorList>
            <person name="Tran Van P."/>
        </authorList>
    </citation>
    <scope>NUCLEOTIDE SEQUENCE</scope>
</reference>
<gene>
    <name evidence="2" type="ORF">TPSB3V08_LOCUS8003</name>
</gene>
<evidence type="ECO:0000313" key="2">
    <source>
        <dbReference type="EMBL" id="CAD7411648.1"/>
    </source>
</evidence>